<reference evidence="2 3" key="1">
    <citation type="journal article" date="2020" name="Nature">
        <title>Six reference-quality genomes reveal evolution of bat adaptations.</title>
        <authorList>
            <person name="Jebb D."/>
            <person name="Huang Z."/>
            <person name="Pippel M."/>
            <person name="Hughes G.M."/>
            <person name="Lavrichenko K."/>
            <person name="Devanna P."/>
            <person name="Winkler S."/>
            <person name="Jermiin L.S."/>
            <person name="Skirmuntt E.C."/>
            <person name="Katzourakis A."/>
            <person name="Burkitt-Gray L."/>
            <person name="Ray D.A."/>
            <person name="Sullivan K.A.M."/>
            <person name="Roscito J.G."/>
            <person name="Kirilenko B.M."/>
            <person name="Davalos L.M."/>
            <person name="Corthals A.P."/>
            <person name="Power M.L."/>
            <person name="Jones G."/>
            <person name="Ransome R.D."/>
            <person name="Dechmann D.K.N."/>
            <person name="Locatelli A.G."/>
            <person name="Puechmaille S.J."/>
            <person name="Fedrigo O."/>
            <person name="Jarvis E.D."/>
            <person name="Hiller M."/>
            <person name="Vernes S.C."/>
            <person name="Myers E.W."/>
            <person name="Teeling E.C."/>
        </authorList>
    </citation>
    <scope>NUCLEOTIDE SEQUENCE [LARGE SCALE GENOMIC DNA]</scope>
    <source>
        <strain evidence="2">MMyoMyo1</strain>
        <tissue evidence="2">Flight muscle</tissue>
    </source>
</reference>
<protein>
    <submittedName>
        <fullName evidence="2">Uncharacterized protein</fullName>
    </submittedName>
</protein>
<feature type="transmembrane region" description="Helical" evidence="1">
    <location>
        <begin position="38"/>
        <end position="56"/>
    </location>
</feature>
<dbReference type="AlphaFoldDB" id="A0A7J7VYW4"/>
<organism evidence="2 3">
    <name type="scientific">Myotis myotis</name>
    <name type="common">Greater mouse-eared bat</name>
    <name type="synonym">Vespertilio myotis</name>
    <dbReference type="NCBI Taxonomy" id="51298"/>
    <lineage>
        <taxon>Eukaryota</taxon>
        <taxon>Metazoa</taxon>
        <taxon>Chordata</taxon>
        <taxon>Craniata</taxon>
        <taxon>Vertebrata</taxon>
        <taxon>Euteleostomi</taxon>
        <taxon>Mammalia</taxon>
        <taxon>Eutheria</taxon>
        <taxon>Laurasiatheria</taxon>
        <taxon>Chiroptera</taxon>
        <taxon>Yangochiroptera</taxon>
        <taxon>Vespertilionidae</taxon>
        <taxon>Myotis</taxon>
    </lineage>
</organism>
<feature type="transmembrane region" description="Helical" evidence="1">
    <location>
        <begin position="68"/>
        <end position="95"/>
    </location>
</feature>
<keyword evidence="3" id="KW-1185">Reference proteome</keyword>
<keyword evidence="1" id="KW-0472">Membrane</keyword>
<proteinExistence type="predicted"/>
<gene>
    <name evidence="2" type="ORF">mMyoMyo1_012192</name>
</gene>
<keyword evidence="1" id="KW-1133">Transmembrane helix</keyword>
<accession>A0A7J7VYW4</accession>
<comment type="caution">
    <text evidence="2">The sequence shown here is derived from an EMBL/GenBank/DDBJ whole genome shotgun (WGS) entry which is preliminary data.</text>
</comment>
<evidence type="ECO:0000313" key="3">
    <source>
        <dbReference type="Proteomes" id="UP000527355"/>
    </source>
</evidence>
<name>A0A7J7VYW4_MYOMY</name>
<evidence type="ECO:0000256" key="1">
    <source>
        <dbReference type="SAM" id="Phobius"/>
    </source>
</evidence>
<keyword evidence="1" id="KW-0812">Transmembrane</keyword>
<dbReference type="EMBL" id="JABWUV010000009">
    <property type="protein sequence ID" value="KAF6330181.1"/>
    <property type="molecule type" value="Genomic_DNA"/>
</dbReference>
<evidence type="ECO:0000313" key="2">
    <source>
        <dbReference type="EMBL" id="KAF6330181.1"/>
    </source>
</evidence>
<dbReference type="Proteomes" id="UP000527355">
    <property type="component" value="Unassembled WGS sequence"/>
</dbReference>
<sequence length="125" mass="14219">MISNMLYGLGGPSTGWLSSWEDRRQRSRRHTWRALSGMYPWSCLLTACLVWSPCIIQAGLSPQATDYVAVLMLCTPHCSYLLCGYLYVFIYYVVWKCCIILCHVQQSSQLVPYLSIPSHGLQSMS</sequence>